<reference evidence="3 4" key="1">
    <citation type="submission" date="2018-06" db="EMBL/GenBank/DDBJ databases">
        <title>A transcriptomic atlas of mushroom development highlights an independent origin of complex multicellularity.</title>
        <authorList>
            <consortium name="DOE Joint Genome Institute"/>
            <person name="Krizsan K."/>
            <person name="Almasi E."/>
            <person name="Merenyi Z."/>
            <person name="Sahu N."/>
            <person name="Viragh M."/>
            <person name="Koszo T."/>
            <person name="Mondo S."/>
            <person name="Kiss B."/>
            <person name="Balint B."/>
            <person name="Kues U."/>
            <person name="Barry K."/>
            <person name="Hegedus J.C."/>
            <person name="Henrissat B."/>
            <person name="Johnson J."/>
            <person name="Lipzen A."/>
            <person name="Ohm R."/>
            <person name="Nagy I."/>
            <person name="Pangilinan J."/>
            <person name="Yan J."/>
            <person name="Xiong Y."/>
            <person name="Grigoriev I.V."/>
            <person name="Hibbett D.S."/>
            <person name="Nagy L.G."/>
        </authorList>
    </citation>
    <scope>NUCLEOTIDE SEQUENCE [LARGE SCALE GENOMIC DNA]</scope>
    <source>
        <strain evidence="3 4">SZMC22713</strain>
    </source>
</reference>
<dbReference type="Proteomes" id="UP000294933">
    <property type="component" value="Unassembled WGS sequence"/>
</dbReference>
<evidence type="ECO:0000313" key="3">
    <source>
        <dbReference type="EMBL" id="TDL28508.1"/>
    </source>
</evidence>
<keyword evidence="3" id="KW-0378">Hydrolase</keyword>
<dbReference type="OrthoDB" id="10250282at2759"/>
<dbReference type="EMBL" id="ML170157">
    <property type="protein sequence ID" value="TDL28508.1"/>
    <property type="molecule type" value="Genomic_DNA"/>
</dbReference>
<accession>A0A4Y7QMN3</accession>
<dbReference type="InterPro" id="IPR036526">
    <property type="entry name" value="C-N_Hydrolase_sf"/>
</dbReference>
<gene>
    <name evidence="3" type="ORF">BD410DRAFT_781022</name>
</gene>
<keyword evidence="4" id="KW-1185">Reference proteome</keyword>
<dbReference type="SUPFAM" id="SSF56317">
    <property type="entry name" value="Carbon-nitrogen hydrolase"/>
    <property type="match status" value="1"/>
</dbReference>
<comment type="similarity">
    <text evidence="1">Belongs to the carbon-nitrogen hydrolase superfamily. Nitrilase family.</text>
</comment>
<dbReference type="PANTHER" id="PTHR46044:SF1">
    <property type="entry name" value="CN HYDROLASE DOMAIN-CONTAINING PROTEIN"/>
    <property type="match status" value="1"/>
</dbReference>
<dbReference type="PROSITE" id="PS50263">
    <property type="entry name" value="CN_HYDROLASE"/>
    <property type="match status" value="1"/>
</dbReference>
<dbReference type="Pfam" id="PF00795">
    <property type="entry name" value="CN_hydrolase"/>
    <property type="match status" value="1"/>
</dbReference>
<evidence type="ECO:0000259" key="2">
    <source>
        <dbReference type="PROSITE" id="PS50263"/>
    </source>
</evidence>
<proteinExistence type="inferred from homology"/>
<sequence>MEICISRPNAPMSLSNIIRAAVIQTCTAAYSLPDTLSKLEHFTKLAREDGAQLAVFPEAFIGGYPKMSTFGTVIGMRTLEGRNEFLRYYNAAVEIPSPSISRIEELSTANNMYLIVGVIEREGGTLYCTVIFVDPAKGYVGKHRKLMPTATERLVWGAGDASTLPVLEKTFEHRIETEQTSRGSVKAKISAAICWENYMPLLRTFYYSEGTQIYCAPTVDARPEWQHTMTHIAIEGRCFVLSACQFSREKDYPPDHPVADINNRNPENIMVGGGSVIISPLGEVLAGPLFHREGILTANLNLDDVIRGKFDLDVVGHYSRPDVFQFRVSDAF</sequence>
<evidence type="ECO:0000256" key="1">
    <source>
        <dbReference type="ARBA" id="ARBA00008129"/>
    </source>
</evidence>
<dbReference type="InterPro" id="IPR003010">
    <property type="entry name" value="C-N_Hydrolase"/>
</dbReference>
<dbReference type="Gene3D" id="3.60.110.10">
    <property type="entry name" value="Carbon-nitrogen hydrolase"/>
    <property type="match status" value="1"/>
</dbReference>
<dbReference type="PANTHER" id="PTHR46044">
    <property type="entry name" value="NITRILASE"/>
    <property type="match status" value="1"/>
</dbReference>
<dbReference type="AlphaFoldDB" id="A0A4Y7QMN3"/>
<dbReference type="STRING" id="50990.A0A4Y7QMN3"/>
<dbReference type="InterPro" id="IPR044149">
    <property type="entry name" value="Nitrilases_CHs"/>
</dbReference>
<name>A0A4Y7QMN3_9AGAM</name>
<feature type="domain" description="CN hydrolase" evidence="2">
    <location>
        <begin position="18"/>
        <end position="302"/>
    </location>
</feature>
<dbReference type="VEuPathDB" id="FungiDB:BD410DRAFT_781022"/>
<evidence type="ECO:0000313" key="4">
    <source>
        <dbReference type="Proteomes" id="UP000294933"/>
    </source>
</evidence>
<protein>
    <submittedName>
        <fullName evidence="3">Carbon-nitrogen hydrolase</fullName>
    </submittedName>
</protein>
<dbReference type="CDD" id="cd07564">
    <property type="entry name" value="nitrilases_CHs"/>
    <property type="match status" value="1"/>
</dbReference>
<dbReference type="GO" id="GO:0016787">
    <property type="term" value="F:hydrolase activity"/>
    <property type="evidence" value="ECO:0007669"/>
    <property type="project" value="UniProtKB-KW"/>
</dbReference>
<organism evidence="3 4">
    <name type="scientific">Rickenella mellea</name>
    <dbReference type="NCBI Taxonomy" id="50990"/>
    <lineage>
        <taxon>Eukaryota</taxon>
        <taxon>Fungi</taxon>
        <taxon>Dikarya</taxon>
        <taxon>Basidiomycota</taxon>
        <taxon>Agaricomycotina</taxon>
        <taxon>Agaricomycetes</taxon>
        <taxon>Hymenochaetales</taxon>
        <taxon>Rickenellaceae</taxon>
        <taxon>Rickenella</taxon>
    </lineage>
</organism>